<organism evidence="2 3">
    <name type="scientific">Endozoicomonas elysicola</name>
    <dbReference type="NCBI Taxonomy" id="305900"/>
    <lineage>
        <taxon>Bacteria</taxon>
        <taxon>Pseudomonadati</taxon>
        <taxon>Pseudomonadota</taxon>
        <taxon>Gammaproteobacteria</taxon>
        <taxon>Oceanospirillales</taxon>
        <taxon>Endozoicomonadaceae</taxon>
        <taxon>Endozoicomonas</taxon>
    </lineage>
</organism>
<feature type="compositionally biased region" description="Basic and acidic residues" evidence="1">
    <location>
        <begin position="27"/>
        <end position="40"/>
    </location>
</feature>
<dbReference type="EMBL" id="JOJP01000001">
    <property type="protein sequence ID" value="KEI71293.1"/>
    <property type="molecule type" value="Genomic_DNA"/>
</dbReference>
<evidence type="ECO:0000256" key="1">
    <source>
        <dbReference type="SAM" id="MobiDB-lite"/>
    </source>
</evidence>
<keyword evidence="3" id="KW-1185">Reference proteome</keyword>
<feature type="compositionally biased region" description="Basic and acidic residues" evidence="1">
    <location>
        <begin position="507"/>
        <end position="519"/>
    </location>
</feature>
<feature type="region of interest" description="Disordered" evidence="1">
    <location>
        <begin position="1"/>
        <end position="71"/>
    </location>
</feature>
<accession>A0A081KAW7</accession>
<comment type="caution">
    <text evidence="2">The sequence shown here is derived from an EMBL/GenBank/DDBJ whole genome shotgun (WGS) entry which is preliminary data.</text>
</comment>
<feature type="compositionally biased region" description="Polar residues" evidence="1">
    <location>
        <begin position="10"/>
        <end position="20"/>
    </location>
</feature>
<dbReference type="Proteomes" id="UP000027997">
    <property type="component" value="Unassembled WGS sequence"/>
</dbReference>
<feature type="region of interest" description="Disordered" evidence="1">
    <location>
        <begin position="137"/>
        <end position="175"/>
    </location>
</feature>
<dbReference type="RefSeq" id="WP_020582875.1">
    <property type="nucleotide sequence ID" value="NZ_JOJP01000001.1"/>
</dbReference>
<feature type="compositionally biased region" description="Polar residues" evidence="1">
    <location>
        <begin position="54"/>
        <end position="64"/>
    </location>
</feature>
<evidence type="ECO:0000313" key="3">
    <source>
        <dbReference type="Proteomes" id="UP000027997"/>
    </source>
</evidence>
<proteinExistence type="predicted"/>
<protein>
    <submittedName>
        <fullName evidence="2">Uncharacterized protein</fullName>
    </submittedName>
</protein>
<name>A0A081KAW7_9GAMM</name>
<reference evidence="2 3" key="1">
    <citation type="submission" date="2014-06" db="EMBL/GenBank/DDBJ databases">
        <title>Whole Genome Sequences of Three Symbiotic Endozoicomonas Bacteria.</title>
        <authorList>
            <person name="Neave M.J."/>
            <person name="Apprill A."/>
            <person name="Voolstra C.R."/>
        </authorList>
    </citation>
    <scope>NUCLEOTIDE SEQUENCE [LARGE SCALE GENOMIC DNA]</scope>
    <source>
        <strain evidence="2 3">DSM 22380</strain>
    </source>
</reference>
<sequence>MEFDGRLQGAGQSSFATRDSGSAIKGQEPDQKVNVFHREAQGSPVNEPRVATHQEGSSAHSSTVPIHRDKPSLMQASVRTVDVTPYHVQSPGGNEEPVREVEDCIIGQELTTGGTAGMDTIRSDGSANAVFVEEEVTEDSVAEASQSELSTRGDGVPRSHQSTSEIKGEYEPETVSGAKVASSDSSRDQFKDLVNQGRYFVSCLSSYHRCPHYLPMPQLINCLINLPGKDLITFFENTGLLARVALDWFDDHSNEAILKAMTPTLVEGELNLDQLKRLLFKPLNARQGSYFSQYLYVIRYAHVCGVRANTAIALMGLLKAAVVDKVAAQRILRWITDVEVQKAGSGGFSSKKDSDIAKQLSASFRHFKKQAAKLDAAARRKGESAGRRKEEATRYKDTAAHYKDEVSALLEQYQTVLKVLSENVGNNESIKKLKERAQTASSSWAERIGEKTGSISICESPETALVDLQPEQAGDSLSERMALAIKEMQDQGEQINKSRFRNWISGEPEKEAPTADQKVDQLQQQVGQQAEEITVLRRQVTELLKRVSAPPESSEGGQEAQS</sequence>
<evidence type="ECO:0000313" key="2">
    <source>
        <dbReference type="EMBL" id="KEI71293.1"/>
    </source>
</evidence>
<dbReference type="AlphaFoldDB" id="A0A081KAW7"/>
<gene>
    <name evidence="2" type="ORF">GV64_11580</name>
</gene>
<feature type="region of interest" description="Disordered" evidence="1">
    <location>
        <begin position="501"/>
        <end position="523"/>
    </location>
</feature>